<organism evidence="1 2">
    <name type="scientific">Micromonospora qiuiae</name>
    <dbReference type="NCBI Taxonomy" id="502268"/>
    <lineage>
        <taxon>Bacteria</taxon>
        <taxon>Bacillati</taxon>
        <taxon>Actinomycetota</taxon>
        <taxon>Actinomycetes</taxon>
        <taxon>Micromonosporales</taxon>
        <taxon>Micromonosporaceae</taxon>
        <taxon>Micromonospora</taxon>
    </lineage>
</organism>
<evidence type="ECO:0000313" key="1">
    <source>
        <dbReference type="EMBL" id="GIJ27227.1"/>
    </source>
</evidence>
<keyword evidence="2" id="KW-1185">Reference proteome</keyword>
<name>A0ABQ4JAW5_9ACTN</name>
<protein>
    <submittedName>
        <fullName evidence="1">Uncharacterized protein</fullName>
    </submittedName>
</protein>
<proteinExistence type="predicted"/>
<evidence type="ECO:0000313" key="2">
    <source>
        <dbReference type="Proteomes" id="UP000653076"/>
    </source>
</evidence>
<dbReference type="EMBL" id="BOPC01000030">
    <property type="protein sequence ID" value="GIJ27227.1"/>
    <property type="molecule type" value="Genomic_DNA"/>
</dbReference>
<accession>A0ABQ4JAW5</accession>
<sequence length="49" mass="5168">MYGDEGGEWKREFGIDPRRGEAVTVEVVPEHVTGAWQVVLVPAAGSAGG</sequence>
<gene>
    <name evidence="1" type="ORF">Vqi01_23890</name>
</gene>
<comment type="caution">
    <text evidence="1">The sequence shown here is derived from an EMBL/GenBank/DDBJ whole genome shotgun (WGS) entry which is preliminary data.</text>
</comment>
<reference evidence="1 2" key="1">
    <citation type="submission" date="2021-01" db="EMBL/GenBank/DDBJ databases">
        <title>Whole genome shotgun sequence of Verrucosispora qiuiae NBRC 106684.</title>
        <authorList>
            <person name="Komaki H."/>
            <person name="Tamura T."/>
        </authorList>
    </citation>
    <scope>NUCLEOTIDE SEQUENCE [LARGE SCALE GENOMIC DNA]</scope>
    <source>
        <strain evidence="1 2">NBRC 106684</strain>
    </source>
</reference>
<dbReference type="Proteomes" id="UP000653076">
    <property type="component" value="Unassembled WGS sequence"/>
</dbReference>